<organism evidence="2 3">
    <name type="scientific">Cystoisospora suis</name>
    <dbReference type="NCBI Taxonomy" id="483139"/>
    <lineage>
        <taxon>Eukaryota</taxon>
        <taxon>Sar</taxon>
        <taxon>Alveolata</taxon>
        <taxon>Apicomplexa</taxon>
        <taxon>Conoidasida</taxon>
        <taxon>Coccidia</taxon>
        <taxon>Eucoccidiorida</taxon>
        <taxon>Eimeriorina</taxon>
        <taxon>Sarcocystidae</taxon>
        <taxon>Cystoisospora</taxon>
    </lineage>
</organism>
<dbReference type="VEuPathDB" id="ToxoDB:CSUI_011192"/>
<gene>
    <name evidence="2" type="ORF">CSUI_011192</name>
</gene>
<feature type="region of interest" description="Disordered" evidence="1">
    <location>
        <begin position="636"/>
        <end position="659"/>
    </location>
</feature>
<protein>
    <submittedName>
        <fullName evidence="2">Uncharacterized protein</fullName>
    </submittedName>
</protein>
<evidence type="ECO:0000256" key="1">
    <source>
        <dbReference type="SAM" id="MobiDB-lite"/>
    </source>
</evidence>
<feature type="compositionally biased region" description="Basic and acidic residues" evidence="1">
    <location>
        <begin position="470"/>
        <end position="494"/>
    </location>
</feature>
<feature type="compositionally biased region" description="Low complexity" evidence="1">
    <location>
        <begin position="190"/>
        <end position="203"/>
    </location>
</feature>
<feature type="compositionally biased region" description="Low complexity" evidence="1">
    <location>
        <begin position="362"/>
        <end position="376"/>
    </location>
</feature>
<name>A0A2C6KEC7_9APIC</name>
<proteinExistence type="predicted"/>
<dbReference type="AlphaFoldDB" id="A0A2C6KEC7"/>
<feature type="compositionally biased region" description="Basic and acidic residues" evidence="1">
    <location>
        <begin position="276"/>
        <end position="287"/>
    </location>
</feature>
<feature type="compositionally biased region" description="Basic and acidic residues" evidence="1">
    <location>
        <begin position="511"/>
        <end position="528"/>
    </location>
</feature>
<feature type="region of interest" description="Disordered" evidence="1">
    <location>
        <begin position="136"/>
        <end position="230"/>
    </location>
</feature>
<feature type="compositionally biased region" description="Basic and acidic residues" evidence="1">
    <location>
        <begin position="438"/>
        <end position="456"/>
    </location>
</feature>
<dbReference type="Proteomes" id="UP000221165">
    <property type="component" value="Unassembled WGS sequence"/>
</dbReference>
<feature type="compositionally biased region" description="Low complexity" evidence="1">
    <location>
        <begin position="72"/>
        <end position="82"/>
    </location>
</feature>
<feature type="compositionally biased region" description="Basic and acidic residues" evidence="1">
    <location>
        <begin position="90"/>
        <end position="108"/>
    </location>
</feature>
<sequence>MDMDGPMIEEAPSSSASSTPSSSSSFSSSSLSSTAMQRHRQDRYYPEPRGLVSCLPSSSLLLMGAKGEDDLSVTSSSSAWSSTEEDEEFSAFKDGGKDRKEVDEEEGKRRRRRIRRTRLVACLGYILGERGDPEKVNGKRKIDCRSAPGGMPSQEEATRKTDGKEKQYLSFSSSPFTSTPPPLPGAFFNPCDPSSSSCCLSRDPTPPGKDEEARETPRFLPSSCCSCPSPNTRVTEGYEIPLPEAFHVLYQLHSHAKISLCSSNGAPLRSSSLSPRNEERKEEDARRTSSSSCHKHSAMCASQTSLRRLTSFERSSQAKPPSPSVSSRSSFPSSPPPPPLNPKVEGSLPTVRRYPRRSTRIASSFACAQNSSSSFCFRDHRKQERENEGSEGLKKEVNDPSDKASLGKGRKTPFYPCLDSQQIPLLLPPVLGEDFDRSRHEEYNRISQLEERKQSQDDTEDDGGMVGCLSREEEERSSSTRREHTVPGSKEDAKSVGPLRVGQEEEEEEEQRSCREKTDEENEKEGHISKQDGLLSFNTRKAKTWEDRGVMNPAILLDDVSSESRFHSSSSSSFSERESKISPVFFICKDWGLGELLRDPVGLYTLGKLPISPCRKWRVSYSSFSSSSSSVFSSTAVSSLSKRKEEGEEERHTVRATAREKEKVIIEPVKNDIGRCTEEAERVKAKYSAEDGDTRDFGEIENDRKTERTGKKEERRSDTCDGNDENSASYTPMKMQEGGEVKDEESREKEADRIRKMGKASQELNKKKRKTPRKPAYILHKEAEFATKLQYLNEWKEILKSLEEDRCLFQSSSSIEKGDVNTLREERREDQEAEKREEKKACQEKVANKGEDENVLVGLKDSKRRFVGPAVLQALRLLPLWTLLRCIDTLECV</sequence>
<accession>A0A2C6KEC7</accession>
<comment type="caution">
    <text evidence="2">The sequence shown here is derived from an EMBL/GenBank/DDBJ whole genome shotgun (WGS) entry which is preliminary data.</text>
</comment>
<feature type="region of interest" description="Disordered" evidence="1">
    <location>
        <begin position="693"/>
        <end position="774"/>
    </location>
</feature>
<feature type="compositionally biased region" description="Basic and acidic residues" evidence="1">
    <location>
        <begin position="642"/>
        <end position="659"/>
    </location>
</feature>
<reference evidence="2 3" key="1">
    <citation type="journal article" date="2017" name="Int. J. Parasitol.">
        <title>The genome of the protozoan parasite Cystoisospora suis and a reverse vaccinology approach to identify vaccine candidates.</title>
        <authorList>
            <person name="Palmieri N."/>
            <person name="Shrestha A."/>
            <person name="Ruttkowski B."/>
            <person name="Beck T."/>
            <person name="Vogl C."/>
            <person name="Tomley F."/>
            <person name="Blake D.P."/>
            <person name="Joachim A."/>
        </authorList>
    </citation>
    <scope>NUCLEOTIDE SEQUENCE [LARGE SCALE GENOMIC DNA]</scope>
    <source>
        <strain evidence="2 3">Wien I</strain>
    </source>
</reference>
<feature type="region of interest" description="Disordered" evidence="1">
    <location>
        <begin position="65"/>
        <end position="113"/>
    </location>
</feature>
<feature type="compositionally biased region" description="Basic and acidic residues" evidence="1">
    <location>
        <begin position="208"/>
        <end position="217"/>
    </location>
</feature>
<feature type="compositionally biased region" description="Basic and acidic residues" evidence="1">
    <location>
        <begin position="377"/>
        <end position="402"/>
    </location>
</feature>
<feature type="region of interest" description="Disordered" evidence="1">
    <location>
        <begin position="438"/>
        <end position="528"/>
    </location>
</feature>
<dbReference type="GeneID" id="94434504"/>
<feature type="compositionally biased region" description="Polar residues" evidence="1">
    <location>
        <begin position="300"/>
        <end position="319"/>
    </location>
</feature>
<feature type="compositionally biased region" description="Low complexity" evidence="1">
    <location>
        <begin position="13"/>
        <end position="33"/>
    </location>
</feature>
<feature type="compositionally biased region" description="Basic and acidic residues" evidence="1">
    <location>
        <begin position="737"/>
        <end position="755"/>
    </location>
</feature>
<evidence type="ECO:0000313" key="3">
    <source>
        <dbReference type="Proteomes" id="UP000221165"/>
    </source>
</evidence>
<dbReference type="EMBL" id="MIGC01010029">
    <property type="protein sequence ID" value="PHJ14998.1"/>
    <property type="molecule type" value="Genomic_DNA"/>
</dbReference>
<keyword evidence="3" id="KW-1185">Reference proteome</keyword>
<feature type="compositionally biased region" description="Basic and acidic residues" evidence="1">
    <location>
        <begin position="156"/>
        <end position="167"/>
    </location>
</feature>
<feature type="compositionally biased region" description="Basic and acidic residues" evidence="1">
    <location>
        <begin position="693"/>
        <end position="719"/>
    </location>
</feature>
<feature type="region of interest" description="Disordered" evidence="1">
    <location>
        <begin position="264"/>
        <end position="423"/>
    </location>
</feature>
<dbReference type="RefSeq" id="XP_067916732.1">
    <property type="nucleotide sequence ID" value="XM_068071293.1"/>
</dbReference>
<feature type="region of interest" description="Disordered" evidence="1">
    <location>
        <begin position="1"/>
        <end position="50"/>
    </location>
</feature>
<evidence type="ECO:0000313" key="2">
    <source>
        <dbReference type="EMBL" id="PHJ14998.1"/>
    </source>
</evidence>
<feature type="region of interest" description="Disordered" evidence="1">
    <location>
        <begin position="818"/>
        <end position="843"/>
    </location>
</feature>
<feature type="compositionally biased region" description="Polar residues" evidence="1">
    <location>
        <begin position="264"/>
        <end position="275"/>
    </location>
</feature>